<name>A0A6I6EJK6_9GAMM</name>
<evidence type="ECO:0000256" key="2">
    <source>
        <dbReference type="ARBA" id="ARBA00009186"/>
    </source>
</evidence>
<keyword evidence="7 10" id="KW-1133">Transmembrane helix</keyword>
<dbReference type="EMBL" id="CP046509">
    <property type="protein sequence ID" value="QGU86791.1"/>
    <property type="molecule type" value="Genomic_DNA"/>
</dbReference>
<feature type="transmembrane region" description="Helical" evidence="10">
    <location>
        <begin position="178"/>
        <end position="198"/>
    </location>
</feature>
<comment type="similarity">
    <text evidence="2">Belongs to the CcmF/CycK/Ccl1/NrfE/CcsA family.</text>
</comment>
<feature type="transmembrane region" description="Helical" evidence="10">
    <location>
        <begin position="96"/>
        <end position="114"/>
    </location>
</feature>
<keyword evidence="16" id="KW-1185">Reference proteome</keyword>
<feature type="transmembrane region" description="Helical" evidence="10">
    <location>
        <begin position="121"/>
        <end position="142"/>
    </location>
</feature>
<dbReference type="InterPro" id="IPR003568">
    <property type="entry name" value="Cyt_c_biogenesis_CcmF"/>
</dbReference>
<feature type="transmembrane region" description="Helical" evidence="10">
    <location>
        <begin position="274"/>
        <end position="294"/>
    </location>
</feature>
<evidence type="ECO:0000256" key="8">
    <source>
        <dbReference type="ARBA" id="ARBA00023136"/>
    </source>
</evidence>
<keyword evidence="14" id="KW-0456">Lyase</keyword>
<dbReference type="PANTHER" id="PTHR43653">
    <property type="entry name" value="CYTOCHROME C ASSEMBLY PROTEIN-RELATED"/>
    <property type="match status" value="1"/>
</dbReference>
<dbReference type="AlphaFoldDB" id="A0A6I6EJK6"/>
<gene>
    <name evidence="13" type="ORF">GK011_17640</name>
    <name evidence="14" type="ORF">GN242_06025</name>
</gene>
<evidence type="ECO:0000256" key="9">
    <source>
        <dbReference type="ARBA" id="ARBA00037230"/>
    </source>
</evidence>
<keyword evidence="5 10" id="KW-0812">Transmembrane</keyword>
<feature type="domain" description="Cytochrome c-type biogenesis protein CcmF C-terminal" evidence="12">
    <location>
        <begin position="316"/>
        <end position="637"/>
    </location>
</feature>
<keyword evidence="4" id="KW-0997">Cell inner membrane</keyword>
<keyword evidence="3" id="KW-1003">Cell membrane</keyword>
<evidence type="ECO:0000313" key="15">
    <source>
        <dbReference type="Proteomes" id="UP000424752"/>
    </source>
</evidence>
<dbReference type="GO" id="GO:0017004">
    <property type="term" value="P:cytochrome complex assembly"/>
    <property type="evidence" value="ECO:0007669"/>
    <property type="project" value="UniProtKB-KW"/>
</dbReference>
<dbReference type="NCBIfam" id="TIGR00353">
    <property type="entry name" value="nrfE"/>
    <property type="match status" value="1"/>
</dbReference>
<proteinExistence type="inferred from homology"/>
<feature type="transmembrane region" description="Helical" evidence="10">
    <location>
        <begin position="616"/>
        <end position="636"/>
    </location>
</feature>
<dbReference type="RefSeq" id="WP_154754005.1">
    <property type="nucleotide sequence ID" value="NZ_CP046509.1"/>
</dbReference>
<sequence length="651" mass="72086">MMPEIGSFLLCLALALSLLLSVYPLWGAARQDSRLMALARPLTYGLFACIAAAFLILVHAFIINDFSVAYVATNSNTLLPVYYRIAATWGAHEGSLLLWVLLLSGWTLAVALLSRAMPADAIARVLAVMGMINLGFLLFITLTSNPFVRTLPDFPIEGNDLNPMLQDIGLIFHPPLLYMGYVGFSVAFAFAIASLMAGRLDTAWARWSRPWTTAAWVFLTIGIVLGSAWAYYELGWGGWWFWDPVENASFMPWLAGTALIHSLAVTEKRGTFKAWTVLLAIAAFSLSLLGTFLVRSGVLVSVHSFASDPARGMFILAFLIIVIGGSLLLYAIKGGKVRSRVQNEAWSRESFLLGNNVLLIAAMLVVLLGTLLPLVHKQLGLGTISIGEPFFNTLFTWLMAPLALLMGIGPLVRWRRDEPQKLWKRLGLALVVTLLLSITLPWLIQDRIEAMTVVGLLMAVWVIILTLMELHERATHRHRFFSGLRHLSRSHWGMVLGHLGVAVTVIGIAFSQNYSVERDVRMKEGDSVKVYSYQFTLRGVQPLTGPNYSGSVGVIDVSRNGSHEATLSAEKRFYSATRSMMTEAAIDGGFTRDLYAALGEELAGDSWAVRLYYKPFVRWIWFGGVFMALGGVLCLLDPRYRSRRKAQKELA</sequence>
<reference evidence="13 16" key="1">
    <citation type="submission" date="2019-11" db="EMBL/GenBank/DDBJ databases">
        <title>Erwinia sp. nov., isolated from feces of birds in Tibet plateau of China.</title>
        <authorList>
            <person name="Ge Y."/>
        </authorList>
    </citation>
    <scope>NUCLEOTIDE SEQUENCE [LARGE SCALE GENOMIC DNA]</scope>
    <source>
        <strain evidence="13 16">J316</strain>
    </source>
</reference>
<dbReference type="Pfam" id="PF01578">
    <property type="entry name" value="Cytochrom_C_asm"/>
    <property type="match status" value="1"/>
</dbReference>
<dbReference type="PANTHER" id="PTHR43653:SF1">
    <property type="entry name" value="CYTOCHROME C-TYPE BIOGENESIS PROTEIN CCMF"/>
    <property type="match status" value="1"/>
</dbReference>
<feature type="transmembrane region" description="Helical" evidence="10">
    <location>
        <begin position="491"/>
        <end position="510"/>
    </location>
</feature>
<evidence type="ECO:0000259" key="11">
    <source>
        <dbReference type="Pfam" id="PF01578"/>
    </source>
</evidence>
<dbReference type="InterPro" id="IPR003567">
    <property type="entry name" value="Cyt_c_biogenesis"/>
</dbReference>
<dbReference type="InterPro" id="IPR002541">
    <property type="entry name" value="Cyt_c_assembly"/>
</dbReference>
<evidence type="ECO:0000313" key="14">
    <source>
        <dbReference type="EMBL" id="QGU86791.1"/>
    </source>
</evidence>
<dbReference type="PRINTS" id="PR01411">
    <property type="entry name" value="CCMFBIOGNSIS"/>
</dbReference>
<evidence type="ECO:0000256" key="1">
    <source>
        <dbReference type="ARBA" id="ARBA00004429"/>
    </source>
</evidence>
<feature type="transmembrane region" description="Helical" evidence="10">
    <location>
        <begin position="426"/>
        <end position="444"/>
    </location>
</feature>
<organism evidence="14 15">
    <name type="scientific">Erwinia sorbitola</name>
    <dbReference type="NCBI Taxonomy" id="2681984"/>
    <lineage>
        <taxon>Bacteria</taxon>
        <taxon>Pseudomonadati</taxon>
        <taxon>Pseudomonadota</taxon>
        <taxon>Gammaproteobacteria</taxon>
        <taxon>Enterobacterales</taxon>
        <taxon>Erwiniaceae</taxon>
        <taxon>Erwinia</taxon>
    </lineage>
</organism>
<dbReference type="KEGG" id="erwi:GN242_06025"/>
<feature type="domain" description="Cytochrome c assembly protein" evidence="11">
    <location>
        <begin position="89"/>
        <end position="296"/>
    </location>
</feature>
<evidence type="ECO:0000256" key="4">
    <source>
        <dbReference type="ARBA" id="ARBA00022519"/>
    </source>
</evidence>
<evidence type="ECO:0000313" key="16">
    <source>
        <dbReference type="Proteomes" id="UP000480164"/>
    </source>
</evidence>
<dbReference type="NCBIfam" id="NF007691">
    <property type="entry name" value="PRK10369.1"/>
    <property type="match status" value="1"/>
</dbReference>
<dbReference type="GO" id="GO:0015232">
    <property type="term" value="F:heme transmembrane transporter activity"/>
    <property type="evidence" value="ECO:0007669"/>
    <property type="project" value="InterPro"/>
</dbReference>
<dbReference type="Proteomes" id="UP000424752">
    <property type="component" value="Chromosome"/>
</dbReference>
<feature type="transmembrane region" description="Helical" evidence="10">
    <location>
        <begin position="450"/>
        <end position="470"/>
    </location>
</feature>
<evidence type="ECO:0000256" key="5">
    <source>
        <dbReference type="ARBA" id="ARBA00022692"/>
    </source>
</evidence>
<dbReference type="InterPro" id="IPR032523">
    <property type="entry name" value="CcmF_C"/>
</dbReference>
<reference evidence="14 15" key="2">
    <citation type="submission" date="2019-12" db="EMBL/GenBank/DDBJ databases">
        <title>Erwinia sp. nov., isolated from droppings of birds in the Qinghai-Tiebt plateau of China.</title>
        <authorList>
            <person name="Ge Y."/>
        </authorList>
    </citation>
    <scope>NUCLEOTIDE SEQUENCE [LARGE SCALE GENOMIC DNA]</scope>
    <source>
        <strain evidence="14 15">J780</strain>
    </source>
</reference>
<evidence type="ECO:0000256" key="10">
    <source>
        <dbReference type="SAM" id="Phobius"/>
    </source>
</evidence>
<evidence type="ECO:0000256" key="7">
    <source>
        <dbReference type="ARBA" id="ARBA00022989"/>
    </source>
</evidence>
<protein>
    <submittedName>
        <fullName evidence="14">Heme lyase CcmF/NrfE family subunit</fullName>
    </submittedName>
</protein>
<feature type="transmembrane region" description="Helical" evidence="10">
    <location>
        <begin position="210"/>
        <end position="230"/>
    </location>
</feature>
<evidence type="ECO:0000256" key="6">
    <source>
        <dbReference type="ARBA" id="ARBA00022748"/>
    </source>
</evidence>
<feature type="transmembrane region" description="Helical" evidence="10">
    <location>
        <begin position="43"/>
        <end position="62"/>
    </location>
</feature>
<comment type="subcellular location">
    <subcellularLocation>
        <location evidence="1">Cell inner membrane</location>
        <topology evidence="1">Multi-pass membrane protein</topology>
    </subcellularLocation>
</comment>
<keyword evidence="6" id="KW-0201">Cytochrome c-type biogenesis</keyword>
<dbReference type="EMBL" id="WLZX01000009">
    <property type="protein sequence ID" value="MTD28762.1"/>
    <property type="molecule type" value="Genomic_DNA"/>
</dbReference>
<dbReference type="GO" id="GO:0005886">
    <property type="term" value="C:plasma membrane"/>
    <property type="evidence" value="ECO:0007669"/>
    <property type="project" value="UniProtKB-SubCell"/>
</dbReference>
<feature type="transmembrane region" description="Helical" evidence="10">
    <location>
        <begin position="250"/>
        <end position="267"/>
    </location>
</feature>
<evidence type="ECO:0000256" key="3">
    <source>
        <dbReference type="ARBA" id="ARBA00022475"/>
    </source>
</evidence>
<feature type="transmembrane region" description="Helical" evidence="10">
    <location>
        <begin position="394"/>
        <end position="414"/>
    </location>
</feature>
<accession>A0A6L6GVU2</accession>
<dbReference type="Proteomes" id="UP000480164">
    <property type="component" value="Unassembled WGS sequence"/>
</dbReference>
<dbReference type="Pfam" id="PF16327">
    <property type="entry name" value="CcmF_C"/>
    <property type="match status" value="1"/>
</dbReference>
<keyword evidence="8 10" id="KW-0472">Membrane</keyword>
<evidence type="ECO:0000313" key="13">
    <source>
        <dbReference type="EMBL" id="MTD28762.1"/>
    </source>
</evidence>
<accession>A0A6I6EJK6</accession>
<comment type="function">
    <text evidence="9">Required for the biogenesis of c-type cytochromes. Possible subunit of a heme lyase.</text>
</comment>
<feature type="transmembrane region" description="Helical" evidence="10">
    <location>
        <begin position="353"/>
        <end position="374"/>
    </location>
</feature>
<dbReference type="GO" id="GO:0016829">
    <property type="term" value="F:lyase activity"/>
    <property type="evidence" value="ECO:0007669"/>
    <property type="project" value="UniProtKB-KW"/>
</dbReference>
<dbReference type="GO" id="GO:0020037">
    <property type="term" value="F:heme binding"/>
    <property type="evidence" value="ECO:0007669"/>
    <property type="project" value="InterPro"/>
</dbReference>
<feature type="transmembrane region" description="Helical" evidence="10">
    <location>
        <begin position="314"/>
        <end position="332"/>
    </location>
</feature>
<evidence type="ECO:0000259" key="12">
    <source>
        <dbReference type="Pfam" id="PF16327"/>
    </source>
</evidence>
<dbReference type="PRINTS" id="PR01410">
    <property type="entry name" value="CCBIOGENESIS"/>
</dbReference>